<feature type="region of interest" description="Disordered" evidence="1">
    <location>
        <begin position="102"/>
        <end position="490"/>
    </location>
</feature>
<feature type="compositionally biased region" description="Polar residues" evidence="1">
    <location>
        <begin position="8"/>
        <end position="22"/>
    </location>
</feature>
<feature type="compositionally biased region" description="Low complexity" evidence="1">
    <location>
        <begin position="404"/>
        <end position="415"/>
    </location>
</feature>
<gene>
    <name evidence="2" type="ORF">B0A52_04439</name>
</gene>
<feature type="region of interest" description="Disordered" evidence="1">
    <location>
        <begin position="1"/>
        <end position="34"/>
    </location>
</feature>
<feature type="compositionally biased region" description="Basic and acidic residues" evidence="1">
    <location>
        <begin position="336"/>
        <end position="352"/>
    </location>
</feature>
<feature type="compositionally biased region" description="Low complexity" evidence="1">
    <location>
        <begin position="244"/>
        <end position="258"/>
    </location>
</feature>
<name>A0A438N906_EXOME</name>
<evidence type="ECO:0000313" key="2">
    <source>
        <dbReference type="EMBL" id="RVX72235.1"/>
    </source>
</evidence>
<accession>A0A438N906</accession>
<proteinExistence type="predicted"/>
<dbReference type="EMBL" id="NAJM01000013">
    <property type="protein sequence ID" value="RVX72235.1"/>
    <property type="molecule type" value="Genomic_DNA"/>
</dbReference>
<feature type="compositionally biased region" description="Polar residues" evidence="1">
    <location>
        <begin position="354"/>
        <end position="377"/>
    </location>
</feature>
<sequence length="490" mass="53529">MDAGKINQPISTAPRSEPSTSPAPVPKTSRHSWPGFTHVDLMRKAKQTNTPWGYYARSRDVLWEMRNTYNTGRPELPEGVAHYTAEALQFYTSVLNKIKAEHKDKIQGTKKSPTNTDDNTRHQTGFAQNSNALRSSGSTPPATPVTRKRPAADDLDGSEDASPSKKRASPSTVPAAHSMNSGRRRKVIIDSDDEVEMSISQETPSKKSAAQETHPPSNTVSPEPYPPSIEAVGRSQTPLPAPSPILAAATSDAAASSTHIKKRRREDPNTEEPTAKKARDYRYVRQESNKENRHEPKKERSMAQNKAKNMKTLTGKPLYETKKVTSKKPQTFQIARDGDHDGAGQVEPEKSKQSKAIKTSTSRYQTRSATSQATVTKQAVKDKGDSLSNASSWKTREAITGAGSSTSHSETQTTSAALASNKGKVVKPTKKTTNPTTVKADKVNANGPANENTKFARGVAVRSVSDTSRSDRAGKRARPTKESARRYLRF</sequence>
<evidence type="ECO:0000256" key="1">
    <source>
        <dbReference type="SAM" id="MobiDB-lite"/>
    </source>
</evidence>
<dbReference type="Proteomes" id="UP000288859">
    <property type="component" value="Unassembled WGS sequence"/>
</dbReference>
<dbReference type="VEuPathDB" id="FungiDB:PV10_02144"/>
<feature type="compositionally biased region" description="Polar residues" evidence="1">
    <location>
        <begin position="198"/>
        <end position="221"/>
    </location>
</feature>
<dbReference type="AlphaFoldDB" id="A0A438N906"/>
<evidence type="ECO:0000313" key="3">
    <source>
        <dbReference type="Proteomes" id="UP000288859"/>
    </source>
</evidence>
<reference evidence="2 3" key="1">
    <citation type="submission" date="2017-03" db="EMBL/GenBank/DDBJ databases">
        <title>Genomes of endolithic fungi from Antarctica.</title>
        <authorList>
            <person name="Coleine C."/>
            <person name="Masonjones S."/>
            <person name="Stajich J.E."/>
        </authorList>
    </citation>
    <scope>NUCLEOTIDE SEQUENCE [LARGE SCALE GENOMIC DNA]</scope>
    <source>
        <strain evidence="2 3">CCFEE 6314</strain>
    </source>
</reference>
<feature type="compositionally biased region" description="Basic and acidic residues" evidence="1">
    <location>
        <begin position="468"/>
        <end position="490"/>
    </location>
</feature>
<feature type="compositionally biased region" description="Basic and acidic residues" evidence="1">
    <location>
        <begin position="265"/>
        <end position="301"/>
    </location>
</feature>
<feature type="compositionally biased region" description="Polar residues" evidence="1">
    <location>
        <begin position="109"/>
        <end position="140"/>
    </location>
</feature>
<organism evidence="2 3">
    <name type="scientific">Exophiala mesophila</name>
    <name type="common">Black yeast-like fungus</name>
    <dbReference type="NCBI Taxonomy" id="212818"/>
    <lineage>
        <taxon>Eukaryota</taxon>
        <taxon>Fungi</taxon>
        <taxon>Dikarya</taxon>
        <taxon>Ascomycota</taxon>
        <taxon>Pezizomycotina</taxon>
        <taxon>Eurotiomycetes</taxon>
        <taxon>Chaetothyriomycetidae</taxon>
        <taxon>Chaetothyriales</taxon>
        <taxon>Herpotrichiellaceae</taxon>
        <taxon>Exophiala</taxon>
    </lineage>
</organism>
<comment type="caution">
    <text evidence="2">The sequence shown here is derived from an EMBL/GenBank/DDBJ whole genome shotgun (WGS) entry which is preliminary data.</text>
</comment>
<protein>
    <submittedName>
        <fullName evidence="2">Uncharacterized protein</fullName>
    </submittedName>
</protein>
<dbReference type="OrthoDB" id="10387060at2759"/>